<keyword evidence="3" id="KW-1185">Reference proteome</keyword>
<protein>
    <submittedName>
        <fullName evidence="2">Uncharacterized protein</fullName>
    </submittedName>
</protein>
<keyword evidence="1" id="KW-1133">Transmembrane helix</keyword>
<organism evidence="2 3">
    <name type="scientific">Collybiopsis luxurians FD-317 M1</name>
    <dbReference type="NCBI Taxonomy" id="944289"/>
    <lineage>
        <taxon>Eukaryota</taxon>
        <taxon>Fungi</taxon>
        <taxon>Dikarya</taxon>
        <taxon>Basidiomycota</taxon>
        <taxon>Agaricomycotina</taxon>
        <taxon>Agaricomycetes</taxon>
        <taxon>Agaricomycetidae</taxon>
        <taxon>Agaricales</taxon>
        <taxon>Marasmiineae</taxon>
        <taxon>Omphalotaceae</taxon>
        <taxon>Collybiopsis</taxon>
        <taxon>Collybiopsis luxurians</taxon>
    </lineage>
</organism>
<gene>
    <name evidence="2" type="ORF">GYMLUDRAFT_678142</name>
</gene>
<feature type="transmembrane region" description="Helical" evidence="1">
    <location>
        <begin position="195"/>
        <end position="214"/>
    </location>
</feature>
<proteinExistence type="predicted"/>
<evidence type="ECO:0000313" key="3">
    <source>
        <dbReference type="Proteomes" id="UP000053593"/>
    </source>
</evidence>
<dbReference type="Proteomes" id="UP000053593">
    <property type="component" value="Unassembled WGS sequence"/>
</dbReference>
<evidence type="ECO:0000256" key="1">
    <source>
        <dbReference type="SAM" id="Phobius"/>
    </source>
</evidence>
<dbReference type="AlphaFoldDB" id="A0A0D0CU60"/>
<evidence type="ECO:0000313" key="2">
    <source>
        <dbReference type="EMBL" id="KIK59363.1"/>
    </source>
</evidence>
<sequence length="215" mass="24861">MDRSTHTSILHYAVQNSQHMFPPLHGYSCPTRPGCLRKMKVPLNSNLTVFGVVVFFFCLYASASATVSFVVTIGYERSAVFCPGKKQERTKKNCFLLIPSTSLFLFRVDNSFFVVTIGYERSAVFCPEKKKKKKNKKEQKKICFLFIASTPLFLFRVDNGFFHYHDRFSVQINLAKHLSSIITWFDRVSPFHLRVFFSSALIMVSFNITIGFQYR</sequence>
<keyword evidence="1" id="KW-0472">Membrane</keyword>
<name>A0A0D0CU60_9AGAR</name>
<keyword evidence="1" id="KW-0812">Transmembrane</keyword>
<dbReference type="HOGENOM" id="CLU_1283391_0_0_1"/>
<dbReference type="EMBL" id="KN834780">
    <property type="protein sequence ID" value="KIK59363.1"/>
    <property type="molecule type" value="Genomic_DNA"/>
</dbReference>
<feature type="transmembrane region" description="Helical" evidence="1">
    <location>
        <begin position="47"/>
        <end position="75"/>
    </location>
</feature>
<reference evidence="2 3" key="1">
    <citation type="submission" date="2014-04" db="EMBL/GenBank/DDBJ databases">
        <title>Evolutionary Origins and Diversification of the Mycorrhizal Mutualists.</title>
        <authorList>
            <consortium name="DOE Joint Genome Institute"/>
            <consortium name="Mycorrhizal Genomics Consortium"/>
            <person name="Kohler A."/>
            <person name="Kuo A."/>
            <person name="Nagy L.G."/>
            <person name="Floudas D."/>
            <person name="Copeland A."/>
            <person name="Barry K.W."/>
            <person name="Cichocki N."/>
            <person name="Veneault-Fourrey C."/>
            <person name="LaButti K."/>
            <person name="Lindquist E.A."/>
            <person name="Lipzen A."/>
            <person name="Lundell T."/>
            <person name="Morin E."/>
            <person name="Murat C."/>
            <person name="Riley R."/>
            <person name="Ohm R."/>
            <person name="Sun H."/>
            <person name="Tunlid A."/>
            <person name="Henrissat B."/>
            <person name="Grigoriev I.V."/>
            <person name="Hibbett D.S."/>
            <person name="Martin F."/>
        </authorList>
    </citation>
    <scope>NUCLEOTIDE SEQUENCE [LARGE SCALE GENOMIC DNA]</scope>
    <source>
        <strain evidence="2 3">FD-317 M1</strain>
    </source>
</reference>
<feature type="transmembrane region" description="Helical" evidence="1">
    <location>
        <begin position="140"/>
        <end position="157"/>
    </location>
</feature>
<accession>A0A0D0CU60</accession>